<gene>
    <name evidence="1" type="ORF">ACFMB1_12870</name>
</gene>
<evidence type="ECO:0000313" key="2">
    <source>
        <dbReference type="Proteomes" id="UP001596116"/>
    </source>
</evidence>
<sequence length="325" mass="35554">MQFGPHETEARDAALATLCERIRAVSTAPLNEPAQLLLEALLAKHPGAAALFYGSGASVARADDPASIIFDFYIIGESYDALYSSGAMKLANKLVPPNVFYFETPSPFGTLRAKYAVLSLDHFEKLVSEETFHSYFWARFAQPCRIHGGSTAMAARLETALAIAIATFCKRAAGLFDGPFTARELWLAGLGVSYKAELRAEDESRAAKLIESYGDWAASVTVPALTYAGIDLDIEGAVIRPKQTPPQTARAWRLRGAQGAVLSALRLLKGTQTFKGGIDYIAWKIQRHSGIDLEITDWERRHPMLGAPGAALRYYRLRAQTNRNA</sequence>
<protein>
    <recommendedName>
        <fullName evidence="3">Phosphatidate cytidylyltransferase</fullName>
    </recommendedName>
</protein>
<comment type="caution">
    <text evidence="1">The sequence shown here is derived from an EMBL/GenBank/DDBJ whole genome shotgun (WGS) entry which is preliminary data.</text>
</comment>
<evidence type="ECO:0000313" key="1">
    <source>
        <dbReference type="EMBL" id="MFC6036441.1"/>
    </source>
</evidence>
<evidence type="ECO:0008006" key="3">
    <source>
        <dbReference type="Google" id="ProtNLM"/>
    </source>
</evidence>
<dbReference type="RefSeq" id="WP_379882325.1">
    <property type="nucleotide sequence ID" value="NZ_JBHPON010000002.1"/>
</dbReference>
<organism evidence="1 2">
    <name type="scientific">Hyphococcus aureus</name>
    <dbReference type="NCBI Taxonomy" id="2666033"/>
    <lineage>
        <taxon>Bacteria</taxon>
        <taxon>Pseudomonadati</taxon>
        <taxon>Pseudomonadota</taxon>
        <taxon>Alphaproteobacteria</taxon>
        <taxon>Parvularculales</taxon>
        <taxon>Parvularculaceae</taxon>
        <taxon>Hyphococcus</taxon>
    </lineage>
</organism>
<reference evidence="1 2" key="1">
    <citation type="submission" date="2024-09" db="EMBL/GenBank/DDBJ databases">
        <authorList>
            <person name="Zhang Z.-H."/>
        </authorList>
    </citation>
    <scope>NUCLEOTIDE SEQUENCE [LARGE SCALE GENOMIC DNA]</scope>
    <source>
        <strain evidence="1 2">HHTR114</strain>
    </source>
</reference>
<accession>A0ABW1L0M5</accession>
<dbReference type="EMBL" id="JBHPON010000002">
    <property type="protein sequence ID" value="MFC6036441.1"/>
    <property type="molecule type" value="Genomic_DNA"/>
</dbReference>
<dbReference type="Proteomes" id="UP001596116">
    <property type="component" value="Unassembled WGS sequence"/>
</dbReference>
<proteinExistence type="predicted"/>
<keyword evidence="2" id="KW-1185">Reference proteome</keyword>
<name>A0ABW1L0M5_9PROT</name>